<dbReference type="eggNOG" id="COG4330">
    <property type="taxonomic scope" value="Bacteria"/>
</dbReference>
<sequence>MMKWSRILIVLYFIYIFFIFQSYKFLVLNVSLAYIPLELANLACKKKWHPMIFWPLAALWLLFFPNSPYLLTDFFHLENLRVNAMQIGVFSNDPRIWKHFTVMAVGILFGLYTGFVSLKWMLDALMDRFRTAANSVAYWGTFGVIIVLSGYAIYLGRFARLHTVYLFTDPMYVIHQMLDAFSYEMFYFIACFVVIQIVIYFIFIKFPNKKASAS</sequence>
<dbReference type="RefSeq" id="WP_036085551.1">
    <property type="nucleotide sequence ID" value="NZ_CBCSHQ010000005.1"/>
</dbReference>
<name>A0A099W9L6_9LIST</name>
<dbReference type="Pfam" id="PF07099">
    <property type="entry name" value="DUF1361"/>
    <property type="match status" value="1"/>
</dbReference>
<dbReference type="GeneID" id="58717245"/>
<dbReference type="InterPro" id="IPR009793">
    <property type="entry name" value="DUF1361"/>
</dbReference>
<dbReference type="EMBL" id="JNFA01000019">
    <property type="protein sequence ID" value="KGL41702.1"/>
    <property type="molecule type" value="Genomic_DNA"/>
</dbReference>
<dbReference type="AlphaFoldDB" id="A0A099W9L6"/>
<proteinExistence type="predicted"/>
<dbReference type="Proteomes" id="UP000029844">
    <property type="component" value="Unassembled WGS sequence"/>
</dbReference>
<comment type="caution">
    <text evidence="1">The sequence shown here is derived from an EMBL/GenBank/DDBJ whole genome shotgun (WGS) entry which is preliminary data.</text>
</comment>
<organism evidence="1 2">
    <name type="scientific">Listeria booriae</name>
    <dbReference type="NCBI Taxonomy" id="1552123"/>
    <lineage>
        <taxon>Bacteria</taxon>
        <taxon>Bacillati</taxon>
        <taxon>Bacillota</taxon>
        <taxon>Bacilli</taxon>
        <taxon>Bacillales</taxon>
        <taxon>Listeriaceae</taxon>
        <taxon>Listeria</taxon>
    </lineage>
</organism>
<dbReference type="OrthoDB" id="4540541at2"/>
<accession>A0A099W9L6</accession>
<evidence type="ECO:0000313" key="1">
    <source>
        <dbReference type="EMBL" id="KGL41702.1"/>
    </source>
</evidence>
<gene>
    <name evidence="1" type="ORF">EP57_07620</name>
</gene>
<protein>
    <submittedName>
        <fullName evidence="1">Uncharacterized protein</fullName>
    </submittedName>
</protein>
<keyword evidence="2" id="KW-1185">Reference proteome</keyword>
<evidence type="ECO:0000313" key="2">
    <source>
        <dbReference type="Proteomes" id="UP000029844"/>
    </source>
</evidence>
<reference evidence="1 2" key="1">
    <citation type="submission" date="2014-05" db="EMBL/GenBank/DDBJ databases">
        <title>Novel Listeriaceae from food processing environments.</title>
        <authorList>
            <person name="den Bakker H.C."/>
        </authorList>
    </citation>
    <scope>NUCLEOTIDE SEQUENCE [LARGE SCALE GENOMIC DNA]</scope>
    <source>
        <strain evidence="1 2">FSL A5-0281</strain>
    </source>
</reference>
<dbReference type="STRING" id="1552123.EP57_07620"/>